<dbReference type="EMBL" id="JMKI01000006">
    <property type="protein sequence ID" value="KEJ93166.1"/>
    <property type="molecule type" value="Genomic_DNA"/>
</dbReference>
<feature type="transmembrane region" description="Helical" evidence="2">
    <location>
        <begin position="25"/>
        <end position="43"/>
    </location>
</feature>
<dbReference type="OrthoDB" id="286at2"/>
<dbReference type="Proteomes" id="UP000027665">
    <property type="component" value="Unassembled WGS sequence"/>
</dbReference>
<dbReference type="PANTHER" id="PTHR30441:SF8">
    <property type="entry name" value="DUF748 DOMAIN-CONTAINING PROTEIN"/>
    <property type="match status" value="1"/>
</dbReference>
<evidence type="ECO:0000256" key="2">
    <source>
        <dbReference type="SAM" id="Phobius"/>
    </source>
</evidence>
<reference evidence="3 4" key="1">
    <citation type="submission" date="2014-04" db="EMBL/GenBank/DDBJ databases">
        <title>Draft Genome Sequence of Synergistes jonesii.</title>
        <authorList>
            <person name="Coil D.A."/>
            <person name="Eisen J.A."/>
            <person name="Holland-Moritz H.E."/>
        </authorList>
    </citation>
    <scope>NUCLEOTIDE SEQUENCE [LARGE SCALE GENOMIC DNA]</scope>
    <source>
        <strain evidence="3 4">78-1</strain>
    </source>
</reference>
<keyword evidence="2" id="KW-0472">Membrane</keyword>
<keyword evidence="2" id="KW-0812">Transmembrane</keyword>
<evidence type="ECO:0000313" key="3">
    <source>
        <dbReference type="EMBL" id="KEJ93166.1"/>
    </source>
</evidence>
<gene>
    <name evidence="3" type="ORF">EH55_12735</name>
</gene>
<proteinExistence type="predicted"/>
<name>A0A073IUL9_9BACT</name>
<dbReference type="GeneID" id="90982828"/>
<evidence type="ECO:0000313" key="4">
    <source>
        <dbReference type="Proteomes" id="UP000027665"/>
    </source>
</evidence>
<dbReference type="AlphaFoldDB" id="A0A073IUL9"/>
<protein>
    <submittedName>
        <fullName evidence="3">Uncharacterized protein</fullName>
    </submittedName>
</protein>
<sequence>MDKESKNIEIKTVEEKKASLGRRRWKTFLFIAAVFVCGGLFALSKMNFLGDLVYEKVIETAAEAISSDVAIGGISGNPVTGFKAEDVELSRYGERMLFVKNVGVKISWPSVVTDSPKLSLLSVEGLDASLDDLLELMPKKEKKSDEPVDVPIEKVAISDSTLRTKWGTINFKKPGVVKIRNSQDFRLDIAAVVASRDFTASGAVAKRGGSWRLDKFRLGLEGGSAELSGALYPSADMTINVASLNISDLSEILPELKGYGVRGVLSGSASFRGGGKNIASAGSGNLHDAVVKGIPISDLQTKWDLKPGHIAVEVGQGKVFDSVLSGKLTIDGASADKYMTLAADIKNFKFADWSPQFEKETKGQALFLKGGISSLSAELEGPINALKGRIDLSPSDLSYREIKLKGLSGSAVFDGRPAGDLDISATAEGKRVALKGLLSLGDKVPTDVAFSVEGYPIEKVLKCLPGADKAAASGAVSLKGTCRGLTGRWVVDAAASSAAITLQKVGALSNVNVSGSYSATDKKFTLARSSAEFNGAKLTASGTALLGESQDKLLDFKGAFRDADAKRLYQLIPALKALDIEGVASGRWSASGQLSSPVVKADFSMPSGQFRRLRLSRFNTKAEYSEGVMRLDPMKAEGCGGRGILACEIKLPKASADGRTSWKLGGKVAGVDLSIVNGLLKTSEDISGKVTGEITAGSAPGGLEWALGFDGEKVRWREFRADTLKGVIEGAPKEILIKKADGIFLNGETSVAGKIIMPPSGEPFSNAKLVLSASVSKLNVYELLRRHLPAVRSIQGLIEASADVGGTLSAPTFEGSGRIAPLRCRGFMLPMMDVKCHGSLKEIVIGDARALLHDGTVKASGRIYEENGKWLSKFSVAGENVDMKQFGAYLPQDFRARFGGTANFSMNGSGELSKLTGTGSFTAPELRIMGIEFKDVSAPFFVSQNYMMVEDLHSEMNGGKLSGGVGFDLKDNKWGGNLTVMSSDVEALVKQAAPNLKGNITGLGDLKIRGGGEIGRASTVRGGGAVKLHDGEITSFDAIETAKKYTGGKPLRFHSVQATFTYDGGDINILPGSQATAPKNDTVYSYMMLDGFISRKKELHLFSMGKVNIRALNSLMGAFGSIADAGSDIISGKVDSGELLHNVVGGVITGLTRKEFRFVTLNVGGTTEKPDFYNVKVQGTTMQTSAKESIPTSNSDPDERSLTKEGNTTFRFKFEIPVGPGNGGSAGDAAKGQVVGQTLENLLKNVDFGL</sequence>
<dbReference type="GO" id="GO:0005886">
    <property type="term" value="C:plasma membrane"/>
    <property type="evidence" value="ECO:0007669"/>
    <property type="project" value="TreeGrafter"/>
</dbReference>
<dbReference type="PANTHER" id="PTHR30441">
    <property type="entry name" value="DUF748 DOMAIN-CONTAINING PROTEIN"/>
    <property type="match status" value="1"/>
</dbReference>
<comment type="caution">
    <text evidence="3">The sequence shown here is derived from an EMBL/GenBank/DDBJ whole genome shotgun (WGS) entry which is preliminary data.</text>
</comment>
<evidence type="ECO:0000256" key="1">
    <source>
        <dbReference type="SAM" id="MobiDB-lite"/>
    </source>
</evidence>
<dbReference type="InterPro" id="IPR052894">
    <property type="entry name" value="AsmA-related"/>
</dbReference>
<dbReference type="RefSeq" id="WP_037974507.1">
    <property type="nucleotide sequence ID" value="NZ_JMKI01000006.1"/>
</dbReference>
<keyword evidence="2" id="KW-1133">Transmembrane helix</keyword>
<dbReference type="STRING" id="2754.EH55_12735"/>
<keyword evidence="4" id="KW-1185">Reference proteome</keyword>
<feature type="region of interest" description="Disordered" evidence="1">
    <location>
        <begin position="1183"/>
        <end position="1203"/>
    </location>
</feature>
<accession>A0A073IUL9</accession>
<organism evidence="3 4">
    <name type="scientific">Synergistes jonesii</name>
    <dbReference type="NCBI Taxonomy" id="2754"/>
    <lineage>
        <taxon>Bacteria</taxon>
        <taxon>Thermotogati</taxon>
        <taxon>Synergistota</taxon>
        <taxon>Synergistia</taxon>
        <taxon>Synergistales</taxon>
        <taxon>Synergistaceae</taxon>
        <taxon>Synergistes</taxon>
    </lineage>
</organism>
<dbReference type="GO" id="GO:0090313">
    <property type="term" value="P:regulation of protein targeting to membrane"/>
    <property type="evidence" value="ECO:0007669"/>
    <property type="project" value="TreeGrafter"/>
</dbReference>
<dbReference type="eggNOG" id="COG2911">
    <property type="taxonomic scope" value="Bacteria"/>
</dbReference>
<feature type="compositionally biased region" description="Polar residues" evidence="1">
    <location>
        <begin position="1183"/>
        <end position="1195"/>
    </location>
</feature>